<dbReference type="AlphaFoldDB" id="A0A7W9UK74"/>
<accession>A0A7W9UK74</accession>
<evidence type="ECO:0008006" key="3">
    <source>
        <dbReference type="Google" id="ProtNLM"/>
    </source>
</evidence>
<organism evidence="1 2">
    <name type="scientific">Nocardia transvalensis</name>
    <dbReference type="NCBI Taxonomy" id="37333"/>
    <lineage>
        <taxon>Bacteria</taxon>
        <taxon>Bacillati</taxon>
        <taxon>Actinomycetota</taxon>
        <taxon>Actinomycetes</taxon>
        <taxon>Mycobacteriales</taxon>
        <taxon>Nocardiaceae</taxon>
        <taxon>Nocardia</taxon>
    </lineage>
</organism>
<comment type="caution">
    <text evidence="1">The sequence shown here is derived from an EMBL/GenBank/DDBJ whole genome shotgun (WGS) entry which is preliminary data.</text>
</comment>
<evidence type="ECO:0000313" key="1">
    <source>
        <dbReference type="EMBL" id="MBB5916218.1"/>
    </source>
</evidence>
<evidence type="ECO:0000313" key="2">
    <source>
        <dbReference type="Proteomes" id="UP000540412"/>
    </source>
</evidence>
<name>A0A7W9UK74_9NOCA</name>
<reference evidence="1 2" key="1">
    <citation type="submission" date="2020-08" db="EMBL/GenBank/DDBJ databases">
        <title>Sequencing the genomes of 1000 actinobacteria strains.</title>
        <authorList>
            <person name="Klenk H.-P."/>
        </authorList>
    </citation>
    <scope>NUCLEOTIDE SEQUENCE [LARGE SCALE GENOMIC DNA]</scope>
    <source>
        <strain evidence="1 2">DSM 43582</strain>
    </source>
</reference>
<dbReference type="RefSeq" id="WP_040752319.1">
    <property type="nucleotide sequence ID" value="NZ_JACHIT010000002.1"/>
</dbReference>
<keyword evidence="2" id="KW-1185">Reference proteome</keyword>
<gene>
    <name evidence="1" type="ORF">BJY24_005130</name>
</gene>
<dbReference type="Proteomes" id="UP000540412">
    <property type="component" value="Unassembled WGS sequence"/>
</dbReference>
<protein>
    <recommendedName>
        <fullName evidence="3">DUF4304 domain-containing protein</fullName>
    </recommendedName>
</protein>
<sequence length="221" mass="24560">MVRPDTALRRLLRETEKLLQPYGFHGSEPLWVRVRPAGVASVGRTRVARTWTGGRQVLRFGLELNATPLAWWEYCNWRNARLGLPEVPLEHASGPGLAGAETLSAELTEPWSLRVDPEQPGQHVLQSDLDAIRADLPRRVHAYARRALRLVEPDRYLAELTSRPDAGSAAREAIVVLLADRGPGPDLDEAIAHLRLCHTDGDSRTYADDLIAYARSRAALV</sequence>
<proteinExistence type="predicted"/>
<dbReference type="EMBL" id="JACHIT010000002">
    <property type="protein sequence ID" value="MBB5916218.1"/>
    <property type="molecule type" value="Genomic_DNA"/>
</dbReference>